<organism evidence="1 2">
    <name type="scientific">Rhodovarius crocodyli</name>
    <dbReference type="NCBI Taxonomy" id="1979269"/>
    <lineage>
        <taxon>Bacteria</taxon>
        <taxon>Pseudomonadati</taxon>
        <taxon>Pseudomonadota</taxon>
        <taxon>Alphaproteobacteria</taxon>
        <taxon>Acetobacterales</taxon>
        <taxon>Roseomonadaceae</taxon>
        <taxon>Rhodovarius</taxon>
    </lineage>
</organism>
<dbReference type="Proteomes" id="UP000282957">
    <property type="component" value="Unassembled WGS sequence"/>
</dbReference>
<sequence length="141" mass="15683">MGQRHLVTNKVKYNPMRGATIAECEAFIMLALEWRRTADPASIIVKKLDQFLGELLVVVGMAEWPGRLEPEVPPILPGEQRLIVRLGFCRIACLAFLDRHPSGGPQQHVASRLIARSDALAEALTGVPDYFSDRRADEALH</sequence>
<name>A0A437MJP8_9PROT</name>
<comment type="caution">
    <text evidence="1">The sequence shown here is derived from an EMBL/GenBank/DDBJ whole genome shotgun (WGS) entry which is preliminary data.</text>
</comment>
<gene>
    <name evidence="1" type="ORF">EOD42_08800</name>
</gene>
<dbReference type="EMBL" id="SACL01000002">
    <property type="protein sequence ID" value="RVT97878.1"/>
    <property type="molecule type" value="Genomic_DNA"/>
</dbReference>
<proteinExistence type="predicted"/>
<dbReference type="AlphaFoldDB" id="A0A437MJP8"/>
<evidence type="ECO:0000313" key="2">
    <source>
        <dbReference type="Proteomes" id="UP000282957"/>
    </source>
</evidence>
<evidence type="ECO:0000313" key="1">
    <source>
        <dbReference type="EMBL" id="RVT97878.1"/>
    </source>
</evidence>
<reference evidence="1 2" key="1">
    <citation type="submission" date="2019-01" db="EMBL/GenBank/DDBJ databases">
        <authorList>
            <person name="Chen W.-M."/>
        </authorList>
    </citation>
    <scope>NUCLEOTIDE SEQUENCE [LARGE SCALE GENOMIC DNA]</scope>
    <source>
        <strain evidence="1 2">CCP-6</strain>
    </source>
</reference>
<accession>A0A437MJP8</accession>
<protein>
    <submittedName>
        <fullName evidence="1">Uncharacterized protein</fullName>
    </submittedName>
</protein>
<keyword evidence="2" id="KW-1185">Reference proteome</keyword>